<keyword evidence="2" id="KW-1185">Reference proteome</keyword>
<proteinExistence type="predicted"/>
<evidence type="ECO:0000313" key="2">
    <source>
        <dbReference type="Proteomes" id="UP001153332"/>
    </source>
</evidence>
<organism evidence="1 2">
    <name type="scientific">Lasiodiplodia mahajangana</name>
    <dbReference type="NCBI Taxonomy" id="1108764"/>
    <lineage>
        <taxon>Eukaryota</taxon>
        <taxon>Fungi</taxon>
        <taxon>Dikarya</taxon>
        <taxon>Ascomycota</taxon>
        <taxon>Pezizomycotina</taxon>
        <taxon>Dothideomycetes</taxon>
        <taxon>Dothideomycetes incertae sedis</taxon>
        <taxon>Botryosphaeriales</taxon>
        <taxon>Botryosphaeriaceae</taxon>
        <taxon>Lasiodiplodia</taxon>
    </lineage>
</organism>
<sequence length="68" mass="7361">MASSPVLMPTWQVPQGYTRRCGHGNTKGSDRGVQGAVNKAGIPVYDHGSIQRGSRGFVQQQESITHHT</sequence>
<reference evidence="1" key="1">
    <citation type="submission" date="2022-12" db="EMBL/GenBank/DDBJ databases">
        <title>Genome Sequence of Lasiodiplodia mahajangana.</title>
        <authorList>
            <person name="Buettner E."/>
        </authorList>
    </citation>
    <scope>NUCLEOTIDE SEQUENCE</scope>
    <source>
        <strain evidence="1">VT137</strain>
    </source>
</reference>
<dbReference type="Proteomes" id="UP001153332">
    <property type="component" value="Unassembled WGS sequence"/>
</dbReference>
<dbReference type="EMBL" id="JAPUUL010001119">
    <property type="protein sequence ID" value="KAJ8128289.1"/>
    <property type="molecule type" value="Genomic_DNA"/>
</dbReference>
<protein>
    <submittedName>
        <fullName evidence="1">Uncharacterized protein</fullName>
    </submittedName>
</protein>
<evidence type="ECO:0000313" key="1">
    <source>
        <dbReference type="EMBL" id="KAJ8128289.1"/>
    </source>
</evidence>
<accession>A0ACC2JLR1</accession>
<gene>
    <name evidence="1" type="ORF">O1611_g5348</name>
</gene>
<name>A0ACC2JLR1_9PEZI</name>
<comment type="caution">
    <text evidence="1">The sequence shown here is derived from an EMBL/GenBank/DDBJ whole genome shotgun (WGS) entry which is preliminary data.</text>
</comment>